<feature type="compositionally biased region" description="Basic and acidic residues" evidence="1">
    <location>
        <begin position="224"/>
        <end position="233"/>
    </location>
</feature>
<dbReference type="AlphaFoldDB" id="A0A918X758"/>
<evidence type="ECO:0008006" key="5">
    <source>
        <dbReference type="Google" id="ProtNLM"/>
    </source>
</evidence>
<feature type="transmembrane region" description="Helical" evidence="2">
    <location>
        <begin position="78"/>
        <end position="96"/>
    </location>
</feature>
<feature type="transmembrane region" description="Helical" evidence="2">
    <location>
        <begin position="132"/>
        <end position="154"/>
    </location>
</feature>
<dbReference type="EMBL" id="BMXL01000001">
    <property type="protein sequence ID" value="GHD15446.1"/>
    <property type="molecule type" value="Genomic_DNA"/>
</dbReference>
<organism evidence="3 4">
    <name type="scientific">Nocardiopsis kunsanensis</name>
    <dbReference type="NCBI Taxonomy" id="141693"/>
    <lineage>
        <taxon>Bacteria</taxon>
        <taxon>Bacillati</taxon>
        <taxon>Actinomycetota</taxon>
        <taxon>Actinomycetes</taxon>
        <taxon>Streptosporangiales</taxon>
        <taxon>Nocardiopsidaceae</taxon>
        <taxon>Nocardiopsis</taxon>
    </lineage>
</organism>
<keyword evidence="4" id="KW-1185">Reference proteome</keyword>
<reference evidence="3 4" key="1">
    <citation type="journal article" date="2014" name="Int. J. Syst. Evol. Microbiol.">
        <title>Complete genome sequence of Corynebacterium casei LMG S-19264T (=DSM 44701T), isolated from a smear-ripened cheese.</title>
        <authorList>
            <consortium name="US DOE Joint Genome Institute (JGI-PGF)"/>
            <person name="Walter F."/>
            <person name="Albersmeier A."/>
            <person name="Kalinowski J."/>
            <person name="Ruckert C."/>
        </authorList>
    </citation>
    <scope>NUCLEOTIDE SEQUENCE [LARGE SCALE GENOMIC DNA]</scope>
    <source>
        <strain evidence="3 4">KCTC 19473</strain>
    </source>
</reference>
<keyword evidence="2" id="KW-0472">Membrane</keyword>
<dbReference type="Proteomes" id="UP000654947">
    <property type="component" value="Unassembled WGS sequence"/>
</dbReference>
<keyword evidence="2" id="KW-1133">Transmembrane helix</keyword>
<keyword evidence="2" id="KW-0812">Transmembrane</keyword>
<proteinExistence type="predicted"/>
<name>A0A918X758_9ACTN</name>
<dbReference type="InterPro" id="IPR019051">
    <property type="entry name" value="Trp_biosyn_TM_oprn/chp"/>
</dbReference>
<evidence type="ECO:0000256" key="2">
    <source>
        <dbReference type="SAM" id="Phobius"/>
    </source>
</evidence>
<sequence length="233" mass="23340">MRREFGLTALVIAAAAGMMLASGGQTWVRALLEAPGPVPSVPVEATGADLTGVPSGIGWAGLAGIAGLYAARGWARRVIGAAVAGGGLFALVAVWTSTRTEALTDAVATHATDVAGTVQLVGEPEVQTTGPLVAVAGAALLALAGLVASVRAPAWPGMSNRYDRVAVPRPSQALTQSDLWRTLDAGDDPTLDPPDGDGVPAKDDGHAADTGSDTAPVQPATGPERTKEGPDGR</sequence>
<evidence type="ECO:0000313" key="3">
    <source>
        <dbReference type="EMBL" id="GHD15446.1"/>
    </source>
</evidence>
<evidence type="ECO:0000313" key="4">
    <source>
        <dbReference type="Proteomes" id="UP000654947"/>
    </source>
</evidence>
<gene>
    <name evidence="3" type="ORF">GCM10007147_02760</name>
</gene>
<feature type="region of interest" description="Disordered" evidence="1">
    <location>
        <begin position="183"/>
        <end position="233"/>
    </location>
</feature>
<evidence type="ECO:0000256" key="1">
    <source>
        <dbReference type="SAM" id="MobiDB-lite"/>
    </source>
</evidence>
<feature type="transmembrane region" description="Helical" evidence="2">
    <location>
        <begin position="50"/>
        <end position="71"/>
    </location>
</feature>
<comment type="caution">
    <text evidence="3">The sequence shown here is derived from an EMBL/GenBank/DDBJ whole genome shotgun (WGS) entry which is preliminary data.</text>
</comment>
<dbReference type="Pfam" id="PF09534">
    <property type="entry name" value="Trp_oprn_chp"/>
    <property type="match status" value="1"/>
</dbReference>
<accession>A0A918X758</accession>
<protein>
    <recommendedName>
        <fullName evidence="5">Trp biosynthesis protein</fullName>
    </recommendedName>
</protein>